<sequence length="150" mass="16449">MSNQAPLPTVFLPAATGKRLSEAKLEQTLAPAKPLDSPVVRNDDTQSLSFAWEREHITQRVKRPRQIATSKQKQSLLPRTQQSTISNYLQAYLNGTPICVLTQAGRFCGQVVYVDNNQLKLIDNAGSTRTIAIDALQSIAPSTKMAAQSL</sequence>
<evidence type="ECO:0000313" key="2">
    <source>
        <dbReference type="Proteomes" id="UP000245380"/>
    </source>
</evidence>
<protein>
    <submittedName>
        <fullName evidence="1">Uncharacterized protein</fullName>
    </submittedName>
</protein>
<evidence type="ECO:0000313" key="1">
    <source>
        <dbReference type="EMBL" id="PWI57762.1"/>
    </source>
</evidence>
<comment type="caution">
    <text evidence="1">The sequence shown here is derived from an EMBL/GenBank/DDBJ whole genome shotgun (WGS) entry which is preliminary data.</text>
</comment>
<gene>
    <name evidence="1" type="ORF">BM613_07215</name>
</gene>
<dbReference type="RefSeq" id="WP_109430509.1">
    <property type="nucleotide sequence ID" value="NZ_MPDK01000009.1"/>
</dbReference>
<proteinExistence type="predicted"/>
<accession>A0A2U3D901</accession>
<dbReference type="AlphaFoldDB" id="A0A2U3D901"/>
<organism evidence="1 2">
    <name type="scientific">Sulfoacidibacillus thermotolerans</name>
    <name type="common">Acidibacillus sulfuroxidans</name>
    <dbReference type="NCBI Taxonomy" id="1765684"/>
    <lineage>
        <taxon>Bacteria</taxon>
        <taxon>Bacillati</taxon>
        <taxon>Bacillota</taxon>
        <taxon>Bacilli</taxon>
        <taxon>Bacillales</taxon>
        <taxon>Alicyclobacillaceae</taxon>
        <taxon>Sulfoacidibacillus</taxon>
    </lineage>
</organism>
<reference evidence="1 2" key="1">
    <citation type="submission" date="2016-11" db="EMBL/GenBank/DDBJ databases">
        <title>Comparative genomics of Acidibacillus ferroxidans species.</title>
        <authorList>
            <person name="Oliveira G."/>
            <person name="Nunes G."/>
            <person name="Oliveira R."/>
            <person name="Araujo F."/>
            <person name="Salim A."/>
            <person name="Scholte L."/>
            <person name="Morais D."/>
            <person name="Nancucheo I."/>
            <person name="Johnson D.B."/>
            <person name="Grail B."/>
            <person name="Bittencourt J."/>
            <person name="Valadares R."/>
        </authorList>
    </citation>
    <scope>NUCLEOTIDE SEQUENCE [LARGE SCALE GENOMIC DNA]</scope>
    <source>
        <strain evidence="1 2">Y002</strain>
    </source>
</reference>
<keyword evidence="2" id="KW-1185">Reference proteome</keyword>
<dbReference type="Proteomes" id="UP000245380">
    <property type="component" value="Unassembled WGS sequence"/>
</dbReference>
<dbReference type="EMBL" id="MPDK01000009">
    <property type="protein sequence ID" value="PWI57762.1"/>
    <property type="molecule type" value="Genomic_DNA"/>
</dbReference>
<name>A0A2U3D901_SULT2</name>